<dbReference type="Pfam" id="PF03972">
    <property type="entry name" value="MmgE_PrpD_N"/>
    <property type="match status" value="1"/>
</dbReference>
<feature type="domain" description="MmgE/PrpD C-terminal" evidence="3">
    <location>
        <begin position="259"/>
        <end position="423"/>
    </location>
</feature>
<dbReference type="Proteomes" id="UP000236919">
    <property type="component" value="Unassembled WGS sequence"/>
</dbReference>
<evidence type="ECO:0000256" key="1">
    <source>
        <dbReference type="ARBA" id="ARBA00006174"/>
    </source>
</evidence>
<dbReference type="Pfam" id="PF19305">
    <property type="entry name" value="MmgE_PrpD_C"/>
    <property type="match status" value="1"/>
</dbReference>
<dbReference type="InterPro" id="IPR036148">
    <property type="entry name" value="MmgE/PrpD_sf"/>
</dbReference>
<dbReference type="Gene3D" id="1.10.4100.10">
    <property type="entry name" value="2-methylcitrate dehydratase PrpD"/>
    <property type="match status" value="1"/>
</dbReference>
<comment type="similarity">
    <text evidence="1">Belongs to the PrpD family.</text>
</comment>
<dbReference type="RefSeq" id="WP_103716790.1">
    <property type="nucleotide sequence ID" value="NZ_PQFZ01000002.1"/>
</dbReference>
<dbReference type="OrthoDB" id="5415580at2"/>
<dbReference type="InterPro" id="IPR045337">
    <property type="entry name" value="MmgE_PrpD_C"/>
</dbReference>
<reference evidence="4 5" key="1">
    <citation type="submission" date="2018-01" db="EMBL/GenBank/DDBJ databases">
        <title>Genomic Encyclopedia of Type Strains, Phase III (KMG-III): the genomes of soil and plant-associated and newly described type strains.</title>
        <authorList>
            <person name="Whitman W."/>
        </authorList>
    </citation>
    <scope>NUCLEOTIDE SEQUENCE [LARGE SCALE GENOMIC DNA]</scope>
    <source>
        <strain evidence="4 5">1131</strain>
    </source>
</reference>
<dbReference type="SUPFAM" id="SSF103378">
    <property type="entry name" value="2-methylcitrate dehydratase PrpD"/>
    <property type="match status" value="1"/>
</dbReference>
<proteinExistence type="inferred from homology"/>
<dbReference type="AlphaFoldDB" id="A0A2S4MLJ7"/>
<gene>
    <name evidence="4" type="ORF">CYD53_102122</name>
</gene>
<sequence length="447" mass="46891">MTISRQLADYVATAGRQLLTDDLREAACRSVLDLVTAAAAGIAAPGPRAVRQVARMTMAGGALPVWFSGQTAGLAGAVWCNASSAAALDLDDGHRLARGHPGAAVIPAAFAAAQEMDTTTEELLQAIVIGYEVGVAVGAARRFYANTGMWSGYGVVSALGCLRRTPPEQLAHAFAIAGMSAPNQLHAGFGPAFRAQEGSDVKEGIAWSSLTAVNALLLAEAGHTGPLGLLDNAEHFRLDGLAGDLGGQGYVARSYIKFHACCRHVHAPVEALLGLLARNRIDPQAIEGIKVATYSGALRLANRPRPQGFTDIQFSIPYCLGLVAVDGPDALLPLTEAALDRPDIVALAEKVSLRLDPELDARFPAETLSHVTIRAGGREFVSPVTAPRGEASAPPSWRDLEDKLRKACRFVATPAQQEQLLAASSRLRAGDHAPLLDAFATIRLSPG</sequence>
<dbReference type="InterPro" id="IPR042188">
    <property type="entry name" value="MmgE/PrpD_sf_2"/>
</dbReference>
<organism evidence="4 5">
    <name type="scientific">Bosea psychrotolerans</name>
    <dbReference type="NCBI Taxonomy" id="1871628"/>
    <lineage>
        <taxon>Bacteria</taxon>
        <taxon>Pseudomonadati</taxon>
        <taxon>Pseudomonadota</taxon>
        <taxon>Alphaproteobacteria</taxon>
        <taxon>Hyphomicrobiales</taxon>
        <taxon>Boseaceae</taxon>
        <taxon>Bosea</taxon>
    </lineage>
</organism>
<evidence type="ECO:0000259" key="3">
    <source>
        <dbReference type="Pfam" id="PF19305"/>
    </source>
</evidence>
<evidence type="ECO:0000259" key="2">
    <source>
        <dbReference type="Pfam" id="PF03972"/>
    </source>
</evidence>
<feature type="domain" description="MmgE/PrpD N-terminal" evidence="2">
    <location>
        <begin position="5"/>
        <end position="234"/>
    </location>
</feature>
<dbReference type="EMBL" id="PQFZ01000002">
    <property type="protein sequence ID" value="POR55237.1"/>
    <property type="molecule type" value="Genomic_DNA"/>
</dbReference>
<dbReference type="PANTHER" id="PTHR16943">
    <property type="entry name" value="2-METHYLCITRATE DEHYDRATASE-RELATED"/>
    <property type="match status" value="1"/>
</dbReference>
<evidence type="ECO:0000313" key="4">
    <source>
        <dbReference type="EMBL" id="POR55237.1"/>
    </source>
</evidence>
<keyword evidence="5" id="KW-1185">Reference proteome</keyword>
<dbReference type="PANTHER" id="PTHR16943:SF8">
    <property type="entry name" value="2-METHYLCITRATE DEHYDRATASE"/>
    <property type="match status" value="1"/>
</dbReference>
<dbReference type="InterPro" id="IPR045336">
    <property type="entry name" value="MmgE_PrpD_N"/>
</dbReference>
<name>A0A2S4MLJ7_9HYPH</name>
<dbReference type="InterPro" id="IPR005656">
    <property type="entry name" value="MmgE_PrpD"/>
</dbReference>
<evidence type="ECO:0000313" key="5">
    <source>
        <dbReference type="Proteomes" id="UP000236919"/>
    </source>
</evidence>
<dbReference type="InterPro" id="IPR042183">
    <property type="entry name" value="MmgE/PrpD_sf_1"/>
</dbReference>
<comment type="caution">
    <text evidence="4">The sequence shown here is derived from an EMBL/GenBank/DDBJ whole genome shotgun (WGS) entry which is preliminary data.</text>
</comment>
<dbReference type="GO" id="GO:0016829">
    <property type="term" value="F:lyase activity"/>
    <property type="evidence" value="ECO:0007669"/>
    <property type="project" value="InterPro"/>
</dbReference>
<protein>
    <submittedName>
        <fullName evidence="4">2-methylcitrate dehydratase PrpD</fullName>
    </submittedName>
</protein>
<dbReference type="Gene3D" id="3.30.1330.120">
    <property type="entry name" value="2-methylcitrate dehydratase PrpD"/>
    <property type="match status" value="1"/>
</dbReference>
<accession>A0A2S4MLJ7</accession>